<dbReference type="SUPFAM" id="SSF53448">
    <property type="entry name" value="Nucleotide-diphospho-sugar transferases"/>
    <property type="match status" value="1"/>
</dbReference>
<gene>
    <name evidence="3" type="ORF">FHS83_003245</name>
</gene>
<protein>
    <submittedName>
        <fullName evidence="3">CTP:molybdopterin cytidylyltransferase MocA</fullName>
    </submittedName>
</protein>
<reference evidence="3 4" key="1">
    <citation type="submission" date="2020-03" db="EMBL/GenBank/DDBJ databases">
        <title>Genomic Encyclopedia of Type Strains, Phase IV (KMG-IV): sequencing the most valuable type-strain genomes for metagenomic binning, comparative biology and taxonomic classification.</title>
        <authorList>
            <person name="Goeker M."/>
        </authorList>
    </citation>
    <scope>NUCLEOTIDE SEQUENCE [LARGE SCALE GENOMIC DNA]</scope>
    <source>
        <strain evidence="3 4">DSM 19867</strain>
    </source>
</reference>
<dbReference type="InterPro" id="IPR029044">
    <property type="entry name" value="Nucleotide-diphossugar_trans"/>
</dbReference>
<dbReference type="EMBL" id="JAASRM010000001">
    <property type="protein sequence ID" value="NIK89927.1"/>
    <property type="molecule type" value="Genomic_DNA"/>
</dbReference>
<dbReference type="CDD" id="cd04182">
    <property type="entry name" value="GT_2_like_f"/>
    <property type="match status" value="1"/>
</dbReference>
<accession>A0A846N4A5</accession>
<feature type="domain" description="MobA-like NTP transferase" evidence="2">
    <location>
        <begin position="6"/>
        <end position="167"/>
    </location>
</feature>
<comment type="caution">
    <text evidence="3">The sequence shown here is derived from an EMBL/GenBank/DDBJ whole genome shotgun (WGS) entry which is preliminary data.</text>
</comment>
<evidence type="ECO:0000313" key="4">
    <source>
        <dbReference type="Proteomes" id="UP000570514"/>
    </source>
</evidence>
<keyword evidence="3" id="KW-0808">Transferase</keyword>
<evidence type="ECO:0000259" key="2">
    <source>
        <dbReference type="Pfam" id="PF12804"/>
    </source>
</evidence>
<sequence>MPKIAAIVLAAGLSRRFGANKLLQEFRGKPLIRHVVESAQASTAGTVVVVTGAESHAVKAVLADTKVELVDNIDFSTGLSSSLIQGLKSVPPDCAGALILLGDMPLVSAEIIDQLIEMFSPTSSRAIGVPLSQGRQGNPVLWGRQFFPELLALSGDRGAKALITAHQDWVYTLEVGDPAVHIDIDTPDDLHRYE</sequence>
<dbReference type="PANTHER" id="PTHR43777">
    <property type="entry name" value="MOLYBDENUM COFACTOR CYTIDYLYLTRANSFERASE"/>
    <property type="match status" value="1"/>
</dbReference>
<dbReference type="RefSeq" id="WP_167084043.1">
    <property type="nucleotide sequence ID" value="NZ_BAAADC010000001.1"/>
</dbReference>
<dbReference type="Proteomes" id="UP000570514">
    <property type="component" value="Unassembled WGS sequence"/>
</dbReference>
<name>A0A846N4A5_9PROT</name>
<proteinExistence type="predicted"/>
<keyword evidence="4" id="KW-1185">Reference proteome</keyword>
<dbReference type="PANTHER" id="PTHR43777:SF1">
    <property type="entry name" value="MOLYBDENUM COFACTOR CYTIDYLYLTRANSFERASE"/>
    <property type="match status" value="1"/>
</dbReference>
<keyword evidence="3" id="KW-0548">Nucleotidyltransferase</keyword>
<dbReference type="InterPro" id="IPR025877">
    <property type="entry name" value="MobA-like_NTP_Trfase"/>
</dbReference>
<dbReference type="Gene3D" id="3.90.550.10">
    <property type="entry name" value="Spore Coat Polysaccharide Biosynthesis Protein SpsA, Chain A"/>
    <property type="match status" value="1"/>
</dbReference>
<dbReference type="AlphaFoldDB" id="A0A846N4A5"/>
<evidence type="ECO:0000256" key="1">
    <source>
        <dbReference type="ARBA" id="ARBA00022842"/>
    </source>
</evidence>
<dbReference type="GO" id="GO:0016779">
    <property type="term" value="F:nucleotidyltransferase activity"/>
    <property type="evidence" value="ECO:0007669"/>
    <property type="project" value="UniProtKB-KW"/>
</dbReference>
<organism evidence="3 4">
    <name type="scientific">Rhizomicrobium palustre</name>
    <dbReference type="NCBI Taxonomy" id="189966"/>
    <lineage>
        <taxon>Bacteria</taxon>
        <taxon>Pseudomonadati</taxon>
        <taxon>Pseudomonadota</taxon>
        <taxon>Alphaproteobacteria</taxon>
        <taxon>Micropepsales</taxon>
        <taxon>Micropepsaceae</taxon>
        <taxon>Rhizomicrobium</taxon>
    </lineage>
</organism>
<keyword evidence="1" id="KW-0460">Magnesium</keyword>
<dbReference type="Pfam" id="PF12804">
    <property type="entry name" value="NTP_transf_3"/>
    <property type="match status" value="1"/>
</dbReference>
<evidence type="ECO:0000313" key="3">
    <source>
        <dbReference type="EMBL" id="NIK89927.1"/>
    </source>
</evidence>